<dbReference type="Pfam" id="PF04542">
    <property type="entry name" value="Sigma70_r2"/>
    <property type="match status" value="1"/>
</dbReference>
<dbReference type="SUPFAM" id="SSF88946">
    <property type="entry name" value="Sigma2 domain of RNA polymerase sigma factors"/>
    <property type="match status" value="1"/>
</dbReference>
<protein>
    <submittedName>
        <fullName evidence="6">RNA polymerase sigma-70 factor, ECF subfamily</fullName>
    </submittedName>
</protein>
<dbReference type="GO" id="GO:0006352">
    <property type="term" value="P:DNA-templated transcription initiation"/>
    <property type="evidence" value="ECO:0007669"/>
    <property type="project" value="InterPro"/>
</dbReference>
<feature type="domain" description="RNA polymerase sigma-70 region 2" evidence="5">
    <location>
        <begin position="33"/>
        <end position="100"/>
    </location>
</feature>
<dbReference type="SUPFAM" id="SSF88659">
    <property type="entry name" value="Sigma3 and sigma4 domains of RNA polymerase sigma factors"/>
    <property type="match status" value="1"/>
</dbReference>
<dbReference type="OrthoDB" id="117154at2"/>
<evidence type="ECO:0000256" key="1">
    <source>
        <dbReference type="ARBA" id="ARBA00010641"/>
    </source>
</evidence>
<dbReference type="PANTHER" id="PTHR43133">
    <property type="entry name" value="RNA POLYMERASE ECF-TYPE SIGMA FACTO"/>
    <property type="match status" value="1"/>
</dbReference>
<organism evidence="6 7">
    <name type="scientific">Bryocella elongata</name>
    <dbReference type="NCBI Taxonomy" id="863522"/>
    <lineage>
        <taxon>Bacteria</taxon>
        <taxon>Pseudomonadati</taxon>
        <taxon>Acidobacteriota</taxon>
        <taxon>Terriglobia</taxon>
        <taxon>Terriglobales</taxon>
        <taxon>Acidobacteriaceae</taxon>
        <taxon>Bryocella</taxon>
    </lineage>
</organism>
<dbReference type="InterPro" id="IPR007627">
    <property type="entry name" value="RNA_pol_sigma70_r2"/>
</dbReference>
<evidence type="ECO:0000313" key="7">
    <source>
        <dbReference type="Proteomes" id="UP000236728"/>
    </source>
</evidence>
<dbReference type="NCBIfam" id="TIGR02937">
    <property type="entry name" value="sigma70-ECF"/>
    <property type="match status" value="1"/>
</dbReference>
<dbReference type="RefSeq" id="WP_103934811.1">
    <property type="nucleotide sequence ID" value="NZ_FNVA01000007.1"/>
</dbReference>
<keyword evidence="4" id="KW-0804">Transcription</keyword>
<dbReference type="InterPro" id="IPR014284">
    <property type="entry name" value="RNA_pol_sigma-70_dom"/>
</dbReference>
<evidence type="ECO:0000259" key="5">
    <source>
        <dbReference type="Pfam" id="PF04542"/>
    </source>
</evidence>
<dbReference type="Proteomes" id="UP000236728">
    <property type="component" value="Unassembled WGS sequence"/>
</dbReference>
<sequence>MNDPNPASCPQQLDIDSLVQLARRNDPDAFNELMRRHDGAVRRTAYSILKNLQDAEDAAQETYLRVVEKLNTFEGASKFSTWLTRIAINTSLMRLRRQRSRPAFSLEELTDGDASSFPPLADPRLDPEEQFCSANMRARLNEAVRNLPSHLREVAEDQIYAELPIKDSADRRGITVAAAKSRAHRARRLLIGALQPPPPQLHPFRVKDEMATK</sequence>
<dbReference type="InterPro" id="IPR036388">
    <property type="entry name" value="WH-like_DNA-bd_sf"/>
</dbReference>
<gene>
    <name evidence="6" type="ORF">SAMN05421819_3987</name>
</gene>
<proteinExistence type="inferred from homology"/>
<dbReference type="InterPro" id="IPR013324">
    <property type="entry name" value="RNA_pol_sigma_r3/r4-like"/>
</dbReference>
<comment type="similarity">
    <text evidence="1">Belongs to the sigma-70 factor family. ECF subfamily.</text>
</comment>
<dbReference type="InterPro" id="IPR039425">
    <property type="entry name" value="RNA_pol_sigma-70-like"/>
</dbReference>
<dbReference type="PANTHER" id="PTHR43133:SF51">
    <property type="entry name" value="RNA POLYMERASE SIGMA FACTOR"/>
    <property type="match status" value="1"/>
</dbReference>
<evidence type="ECO:0000256" key="2">
    <source>
        <dbReference type="ARBA" id="ARBA00023015"/>
    </source>
</evidence>
<dbReference type="AlphaFoldDB" id="A0A1H6BS60"/>
<accession>A0A1H6BS60</accession>
<evidence type="ECO:0000313" key="6">
    <source>
        <dbReference type="EMBL" id="SEG63549.1"/>
    </source>
</evidence>
<dbReference type="EMBL" id="FNVA01000007">
    <property type="protein sequence ID" value="SEG63549.1"/>
    <property type="molecule type" value="Genomic_DNA"/>
</dbReference>
<name>A0A1H6BS60_9BACT</name>
<dbReference type="Gene3D" id="1.10.1740.10">
    <property type="match status" value="1"/>
</dbReference>
<dbReference type="InterPro" id="IPR013325">
    <property type="entry name" value="RNA_pol_sigma_r2"/>
</dbReference>
<evidence type="ECO:0000256" key="3">
    <source>
        <dbReference type="ARBA" id="ARBA00023082"/>
    </source>
</evidence>
<evidence type="ECO:0000256" key="4">
    <source>
        <dbReference type="ARBA" id="ARBA00023163"/>
    </source>
</evidence>
<dbReference type="GO" id="GO:0016987">
    <property type="term" value="F:sigma factor activity"/>
    <property type="evidence" value="ECO:0007669"/>
    <property type="project" value="UniProtKB-KW"/>
</dbReference>
<keyword evidence="2" id="KW-0805">Transcription regulation</keyword>
<reference evidence="6 7" key="1">
    <citation type="submission" date="2016-10" db="EMBL/GenBank/DDBJ databases">
        <authorList>
            <person name="de Groot N.N."/>
        </authorList>
    </citation>
    <scope>NUCLEOTIDE SEQUENCE [LARGE SCALE GENOMIC DNA]</scope>
    <source>
        <strain evidence="6 7">DSM 22489</strain>
    </source>
</reference>
<keyword evidence="3" id="KW-0731">Sigma factor</keyword>
<dbReference type="Gene3D" id="1.10.10.10">
    <property type="entry name" value="Winged helix-like DNA-binding domain superfamily/Winged helix DNA-binding domain"/>
    <property type="match status" value="1"/>
</dbReference>
<keyword evidence="7" id="KW-1185">Reference proteome</keyword>